<feature type="domain" description="PDZ" evidence="1">
    <location>
        <begin position="79"/>
        <end position="159"/>
    </location>
</feature>
<dbReference type="Gene3D" id="2.30.42.10">
    <property type="match status" value="1"/>
</dbReference>
<accession>A0ABN9QY02</accession>
<protein>
    <recommendedName>
        <fullName evidence="1">PDZ domain-containing protein</fullName>
    </recommendedName>
</protein>
<name>A0ABN9QY02_9DINO</name>
<evidence type="ECO:0000313" key="2">
    <source>
        <dbReference type="EMBL" id="CAK0810106.1"/>
    </source>
</evidence>
<reference evidence="2" key="1">
    <citation type="submission" date="2023-10" db="EMBL/GenBank/DDBJ databases">
        <authorList>
            <person name="Chen Y."/>
            <person name="Shah S."/>
            <person name="Dougan E. K."/>
            <person name="Thang M."/>
            <person name="Chan C."/>
        </authorList>
    </citation>
    <scope>NUCLEOTIDE SEQUENCE [LARGE SCALE GENOMIC DNA]</scope>
</reference>
<sequence length="181" mass="19824">MHGQDQYKNTHHEVVTVAGFEYGGGVVVEPPLEYSYEAGDRVEFVESTTTKRTTTTYTTTTKTTTTFTTTTAKDTSRFSVVIDKGDAEGENPLGADLGKGDGVVLINELADGGFLQKWNDDNPKQALQPGDKIVEANGISKDADQIMEELLQSKVLKLVVKRDPPKDARRRLLELASSLFV</sequence>
<gene>
    <name evidence="2" type="ORF">PCOR1329_LOCUS15173</name>
</gene>
<evidence type="ECO:0000313" key="3">
    <source>
        <dbReference type="Proteomes" id="UP001189429"/>
    </source>
</evidence>
<comment type="caution">
    <text evidence="2">The sequence shown here is derived from an EMBL/GenBank/DDBJ whole genome shotgun (WGS) entry which is preliminary data.</text>
</comment>
<dbReference type="EMBL" id="CAUYUJ010004565">
    <property type="protein sequence ID" value="CAK0810106.1"/>
    <property type="molecule type" value="Genomic_DNA"/>
</dbReference>
<dbReference type="PROSITE" id="PS50106">
    <property type="entry name" value="PDZ"/>
    <property type="match status" value="1"/>
</dbReference>
<dbReference type="SUPFAM" id="SSF50156">
    <property type="entry name" value="PDZ domain-like"/>
    <property type="match status" value="1"/>
</dbReference>
<dbReference type="InterPro" id="IPR036034">
    <property type="entry name" value="PDZ_sf"/>
</dbReference>
<evidence type="ECO:0000259" key="1">
    <source>
        <dbReference type="PROSITE" id="PS50106"/>
    </source>
</evidence>
<keyword evidence="3" id="KW-1185">Reference proteome</keyword>
<dbReference type="InterPro" id="IPR001478">
    <property type="entry name" value="PDZ"/>
</dbReference>
<proteinExistence type="predicted"/>
<dbReference type="Proteomes" id="UP001189429">
    <property type="component" value="Unassembled WGS sequence"/>
</dbReference>
<organism evidence="2 3">
    <name type="scientific">Prorocentrum cordatum</name>
    <dbReference type="NCBI Taxonomy" id="2364126"/>
    <lineage>
        <taxon>Eukaryota</taxon>
        <taxon>Sar</taxon>
        <taxon>Alveolata</taxon>
        <taxon>Dinophyceae</taxon>
        <taxon>Prorocentrales</taxon>
        <taxon>Prorocentraceae</taxon>
        <taxon>Prorocentrum</taxon>
    </lineage>
</organism>